<dbReference type="Pfam" id="PF10401">
    <property type="entry name" value="IRF-3"/>
    <property type="match status" value="1"/>
</dbReference>
<protein>
    <recommendedName>
        <fullName evidence="2">IRF tryptophan pentad repeat domain-containing protein</fullName>
    </recommendedName>
</protein>
<organism evidence="3 4">
    <name type="scientific">Vombatus ursinus</name>
    <name type="common">Common wombat</name>
    <dbReference type="NCBI Taxonomy" id="29139"/>
    <lineage>
        <taxon>Eukaryota</taxon>
        <taxon>Metazoa</taxon>
        <taxon>Chordata</taxon>
        <taxon>Craniata</taxon>
        <taxon>Vertebrata</taxon>
        <taxon>Euteleostomi</taxon>
        <taxon>Mammalia</taxon>
        <taxon>Metatheria</taxon>
        <taxon>Diprotodontia</taxon>
        <taxon>Vombatidae</taxon>
        <taxon>Vombatus</taxon>
    </lineage>
</organism>
<dbReference type="Ensembl" id="ENSVURT00010007370.1">
    <property type="protein sequence ID" value="ENSVURP00010006520.1"/>
    <property type="gene ID" value="ENSVURG00010005060.1"/>
</dbReference>
<evidence type="ECO:0000259" key="2">
    <source>
        <dbReference type="PROSITE" id="PS51507"/>
    </source>
</evidence>
<dbReference type="GO" id="GO:0002376">
    <property type="term" value="P:immune system process"/>
    <property type="evidence" value="ECO:0007669"/>
    <property type="project" value="TreeGrafter"/>
</dbReference>
<dbReference type="Gene3D" id="1.10.10.10">
    <property type="entry name" value="Winged helix-like DNA-binding domain superfamily/Winged helix DNA-binding domain"/>
    <property type="match status" value="1"/>
</dbReference>
<feature type="region of interest" description="Disordered" evidence="1">
    <location>
        <begin position="125"/>
        <end position="151"/>
    </location>
</feature>
<reference evidence="3" key="3">
    <citation type="submission" date="2025-09" db="UniProtKB">
        <authorList>
            <consortium name="Ensembl"/>
        </authorList>
    </citation>
    <scope>IDENTIFICATION</scope>
</reference>
<dbReference type="GO" id="GO:0000981">
    <property type="term" value="F:DNA-binding transcription factor activity, RNA polymerase II-specific"/>
    <property type="evidence" value="ECO:0007669"/>
    <property type="project" value="TreeGrafter"/>
</dbReference>
<evidence type="ECO:0000313" key="4">
    <source>
        <dbReference type="Proteomes" id="UP000314987"/>
    </source>
</evidence>
<dbReference type="InterPro" id="IPR019471">
    <property type="entry name" value="Interferon_reg_factor-3"/>
</dbReference>
<dbReference type="Gene3D" id="2.60.200.10">
    <property type="match status" value="1"/>
</dbReference>
<dbReference type="InterPro" id="IPR001346">
    <property type="entry name" value="Interferon_reg_fact_DNA-bd_dom"/>
</dbReference>
<dbReference type="PRINTS" id="PR00267">
    <property type="entry name" value="INTFRNREGFCT"/>
</dbReference>
<reference evidence="3" key="2">
    <citation type="submission" date="2025-08" db="UniProtKB">
        <authorList>
            <consortium name="Ensembl"/>
        </authorList>
    </citation>
    <scope>IDENTIFICATION</scope>
</reference>
<feature type="region of interest" description="Disordered" evidence="1">
    <location>
        <begin position="215"/>
        <end position="247"/>
    </location>
</feature>
<dbReference type="Proteomes" id="UP000314987">
    <property type="component" value="Unassembled WGS sequence"/>
</dbReference>
<proteinExistence type="predicted"/>
<dbReference type="SUPFAM" id="SSF46785">
    <property type="entry name" value="Winged helix' DNA-binding domain"/>
    <property type="match status" value="1"/>
</dbReference>
<dbReference type="InterPro" id="IPR008984">
    <property type="entry name" value="SMAD_FHA_dom_sf"/>
</dbReference>
<dbReference type="InterPro" id="IPR036388">
    <property type="entry name" value="WH-like_DNA-bd_sf"/>
</dbReference>
<evidence type="ECO:0000313" key="3">
    <source>
        <dbReference type="Ensembl" id="ENSVURP00010006520.1"/>
    </source>
</evidence>
<feature type="domain" description="IRF tryptophan pentad repeat" evidence="2">
    <location>
        <begin position="11"/>
        <end position="123"/>
    </location>
</feature>
<dbReference type="PROSITE" id="PS51507">
    <property type="entry name" value="IRF_2"/>
    <property type="match status" value="1"/>
</dbReference>
<dbReference type="SUPFAM" id="SSF49879">
    <property type="entry name" value="SMAD/FHA domain"/>
    <property type="match status" value="1"/>
</dbReference>
<keyword evidence="4" id="KW-1185">Reference proteome</keyword>
<reference evidence="4" key="1">
    <citation type="submission" date="2018-12" db="EMBL/GenBank/DDBJ databases">
        <authorList>
            <person name="Yazar S."/>
        </authorList>
    </citation>
    <scope>NUCLEOTIDE SEQUENCE [LARGE SCALE GENOMIC DNA]</scope>
</reference>
<evidence type="ECO:0000256" key="1">
    <source>
        <dbReference type="SAM" id="MobiDB-lite"/>
    </source>
</evidence>
<dbReference type="GO" id="GO:0005634">
    <property type="term" value="C:nucleus"/>
    <property type="evidence" value="ECO:0007669"/>
    <property type="project" value="TreeGrafter"/>
</dbReference>
<dbReference type="Pfam" id="PF00605">
    <property type="entry name" value="IRF"/>
    <property type="match status" value="1"/>
</dbReference>
<dbReference type="PANTHER" id="PTHR11949">
    <property type="entry name" value="INTERFERON REGULATORY FACTOR"/>
    <property type="match status" value="1"/>
</dbReference>
<dbReference type="FunFam" id="1.10.10.10:FF:000375">
    <property type="entry name" value="Interferon regulatory factor 7"/>
    <property type="match status" value="1"/>
</dbReference>
<dbReference type="GO" id="GO:0000978">
    <property type="term" value="F:RNA polymerase II cis-regulatory region sequence-specific DNA binding"/>
    <property type="evidence" value="ECO:0007669"/>
    <property type="project" value="TreeGrafter"/>
</dbReference>
<dbReference type="CDD" id="cd00103">
    <property type="entry name" value="IRF"/>
    <property type="match status" value="1"/>
</dbReference>
<accession>A0A4X2KBD9</accession>
<name>A0A4X2KBD9_VOMUR</name>
<dbReference type="GO" id="GO:0045893">
    <property type="term" value="P:positive regulation of DNA-templated transcription"/>
    <property type="evidence" value="ECO:0007669"/>
    <property type="project" value="UniProtKB-ARBA"/>
</dbReference>
<dbReference type="GeneTree" id="ENSGT00940000160931"/>
<dbReference type="STRING" id="29139.ENSVURP00010006520"/>
<dbReference type="InterPro" id="IPR017855">
    <property type="entry name" value="SMAD-like_dom_sf"/>
</dbReference>
<dbReference type="SMART" id="SM00348">
    <property type="entry name" value="IRF"/>
    <property type="match status" value="1"/>
</dbReference>
<gene>
    <name evidence="3" type="primary">IRF7</name>
</gene>
<dbReference type="OMA" id="HEIAQME"/>
<sequence>MALEAKRGPQRVLFGEWLLGEVSSGHYEGLRWLDDTRFRVPWKHLSRKNISEDDASIFKAWAIARGRWRPDPEGGSSQPPEASERTHWKTNFRCALKSTQLFTLVEDRSWDEHDPHKVFTLSRPRPRAAGVDRTAGEEQPADLGSLGAKGDGPMTKLQAGLQVLSLGGQATDVSGPDLLQLALEQSELEGLAEATEYFQDINSELWREPEGPYSRWTETLPSEPWEAQPGPVSSLRGPSKEPAPCLHEAGHPQDGAFCPAPQLPLSSSLPTGLDVTILYKGQTVRQVAVVQTPCLFVASSPGLVSGVSQDHQLVAFPSPAALELADQKQVHYTEQLMQHIGPGLQLQLWDQSLWAKRMGKCKVYWELSSLLASSGTPPPPRLLPRNEARPIFDFSVFRQELAEYRDQRRRTSPDYTIYLGFGQTLSRRPMEKNLILVKVVPRICQLCHEAVQRQEGISSLDSGGLSLQVSNSLSLYEVLENFLMETEYPA</sequence>
<feature type="region of interest" description="Disordered" evidence="1">
    <location>
        <begin position="68"/>
        <end position="87"/>
    </location>
</feature>
<dbReference type="InterPro" id="IPR036390">
    <property type="entry name" value="WH_DNA-bd_sf"/>
</dbReference>
<dbReference type="AlphaFoldDB" id="A0A4X2KBD9"/>
<dbReference type="SMART" id="SM01243">
    <property type="entry name" value="IRF-3"/>
    <property type="match status" value="1"/>
</dbReference>
<dbReference type="PANTHER" id="PTHR11949:SF2">
    <property type="entry name" value="INTERFERON REGULATORY FACTOR 7"/>
    <property type="match status" value="1"/>
</dbReference>